<accession>A0A1S7LER6</accession>
<dbReference type="InterPro" id="IPR050767">
    <property type="entry name" value="Sel1_AlgK"/>
</dbReference>
<dbReference type="PANTHER" id="PTHR11102">
    <property type="entry name" value="SEL-1-LIKE PROTEIN"/>
    <property type="match status" value="1"/>
</dbReference>
<protein>
    <submittedName>
        <fullName evidence="2">Putative serine/threonine protein kinase with Sel1 repeat</fullName>
        <ecNumber evidence="2">2.7.-.-</ecNumber>
    </submittedName>
</protein>
<name>A0A1S7LER6_MAGMO</name>
<keyword evidence="2" id="KW-0418">Kinase</keyword>
<dbReference type="GO" id="GO:0004674">
    <property type="term" value="F:protein serine/threonine kinase activity"/>
    <property type="evidence" value="ECO:0007669"/>
    <property type="project" value="UniProtKB-KW"/>
</dbReference>
<dbReference type="Pfam" id="PF00069">
    <property type="entry name" value="Pkinase"/>
    <property type="match status" value="1"/>
</dbReference>
<evidence type="ECO:0000259" key="1">
    <source>
        <dbReference type="PROSITE" id="PS50011"/>
    </source>
</evidence>
<dbReference type="InterPro" id="IPR011990">
    <property type="entry name" value="TPR-like_helical_dom_sf"/>
</dbReference>
<dbReference type="PANTHER" id="PTHR11102:SF160">
    <property type="entry name" value="ERAD-ASSOCIATED E3 UBIQUITIN-PROTEIN LIGASE COMPONENT HRD3"/>
    <property type="match status" value="1"/>
</dbReference>
<dbReference type="SUPFAM" id="SSF81901">
    <property type="entry name" value="HCP-like"/>
    <property type="match status" value="2"/>
</dbReference>
<dbReference type="InterPro" id="IPR011009">
    <property type="entry name" value="Kinase-like_dom_sf"/>
</dbReference>
<dbReference type="PROSITE" id="PS50011">
    <property type="entry name" value="PROTEIN_KINASE_DOM"/>
    <property type="match status" value="1"/>
</dbReference>
<dbReference type="Gene3D" id="1.25.40.10">
    <property type="entry name" value="Tetratricopeptide repeat domain"/>
    <property type="match status" value="1"/>
</dbReference>
<dbReference type="Pfam" id="PF08238">
    <property type="entry name" value="Sel1"/>
    <property type="match status" value="9"/>
</dbReference>
<evidence type="ECO:0000313" key="2">
    <source>
        <dbReference type="EMBL" id="CRH05028.1"/>
    </source>
</evidence>
<dbReference type="InterPro" id="IPR006597">
    <property type="entry name" value="Sel1-like"/>
</dbReference>
<dbReference type="SMART" id="SM00220">
    <property type="entry name" value="S_TKc"/>
    <property type="match status" value="1"/>
</dbReference>
<reference evidence="2" key="1">
    <citation type="submission" date="2015-04" db="EMBL/GenBank/DDBJ databases">
        <authorList>
            <person name="Syromyatnikov M.Y."/>
            <person name="Popov V.N."/>
        </authorList>
    </citation>
    <scope>NUCLEOTIDE SEQUENCE</scope>
    <source>
        <strain evidence="2">MO-1</strain>
    </source>
</reference>
<dbReference type="SUPFAM" id="SSF56112">
    <property type="entry name" value="Protein kinase-like (PK-like)"/>
    <property type="match status" value="1"/>
</dbReference>
<dbReference type="SMART" id="SM00671">
    <property type="entry name" value="SEL1"/>
    <property type="match status" value="9"/>
</dbReference>
<dbReference type="EC" id="2.7.-.-" evidence="2"/>
<dbReference type="AlphaFoldDB" id="A0A1S7LER6"/>
<keyword evidence="2" id="KW-0808">Transferase</keyword>
<feature type="domain" description="Protein kinase" evidence="1">
    <location>
        <begin position="25"/>
        <end position="298"/>
    </location>
</feature>
<proteinExistence type="predicted"/>
<sequence>MVPFTHRRRACVSDALPNGTTIGAYHLLHPLYRLSQSILYLAQDATGQRCIIKEFYPHHLLQRKTSGRLQPIGDVEPQLERERTLFLHEYNQLAGFRHRHLITAEEQLELPEGLFLRLVHHEGERLDQRLARRGLTTRELINLAHDLGSAVQDLHKADLLHLAIQPYHLLIDVEGMPKLSSFNYVHRRHDPQRPLAIQASPYCSPELAMGRTNHLGPWSDLYSIGAMLYEGISGFPPCYASVRYQYVKEEKWRDPLIPAVTLGKGRYPEQLLRAIDAALQMEPSARPNALQPWLDMLLPLTEKGGGELNHQTMLLKTLYEGDLAWCHDDMDGAQKAYSAAASHGSANALLALADLKLNGTDKPDRVMAAVWFQRAATLTEPVAMYQLGHMFATGDEEFPAKPLEAKKWFAQAAKKFFAPALNELAHLHLADEHDEMGMEKALQCLQLAAGQGEPEAQFILGDMVRDGQARKLKLQDANRWFNLAADQDYAPALVRLGEIYGRGERVTQDHHRAFIYYKRAADQQDLMAMVRMGTALVEGVGVSSNRALGYRLIEKAAEVGLVEGHYQYGRLLLGEDAGQRNVSEAKRWLEEAAAQYHPEAMDTLGKLYEGRLLGKANPQQAVYWFNAAAELGLPSACYNLARLLERGVGVELDLKAAHSWLVQAHQGGHPYAGKRLRALEKQMGLEPSRGRKRPRASVKK</sequence>
<gene>
    <name evidence="2" type="ORF">MAGMO_0827</name>
</gene>
<dbReference type="EMBL" id="LO017727">
    <property type="protein sequence ID" value="CRH05028.1"/>
    <property type="molecule type" value="Genomic_DNA"/>
</dbReference>
<dbReference type="InterPro" id="IPR000719">
    <property type="entry name" value="Prot_kinase_dom"/>
</dbReference>
<dbReference type="GO" id="GO:0005524">
    <property type="term" value="F:ATP binding"/>
    <property type="evidence" value="ECO:0007669"/>
    <property type="project" value="InterPro"/>
</dbReference>
<dbReference type="Gene3D" id="1.10.510.10">
    <property type="entry name" value="Transferase(Phosphotransferase) domain 1"/>
    <property type="match status" value="1"/>
</dbReference>
<organism evidence="2">
    <name type="scientific">Magnetococcus massalia (strain MO-1)</name>
    <dbReference type="NCBI Taxonomy" id="451514"/>
    <lineage>
        <taxon>Bacteria</taxon>
        <taxon>Pseudomonadati</taxon>
        <taxon>Pseudomonadota</taxon>
        <taxon>Magnetococcia</taxon>
        <taxon>Magnetococcales</taxon>
        <taxon>Magnetococcaceae</taxon>
        <taxon>Magnetococcus</taxon>
    </lineage>
</organism>
<keyword evidence="2" id="KW-0723">Serine/threonine-protein kinase</keyword>